<dbReference type="Pfam" id="PF03633">
    <property type="entry name" value="Glyco_hydro_65C"/>
    <property type="match status" value="1"/>
</dbReference>
<dbReference type="InterPro" id="IPR054491">
    <property type="entry name" value="MGH1-like_GH"/>
</dbReference>
<dbReference type="Proteomes" id="UP000199041">
    <property type="component" value="Unassembled WGS sequence"/>
</dbReference>
<dbReference type="STRING" id="551991.SAMN05192529_104142"/>
<dbReference type="EMBL" id="FNQY01000004">
    <property type="protein sequence ID" value="SDZ93142.1"/>
    <property type="molecule type" value="Genomic_DNA"/>
</dbReference>
<proteinExistence type="predicted"/>
<dbReference type="AlphaFoldDB" id="A0A1H3X3E0"/>
<reference evidence="3 4" key="1">
    <citation type="submission" date="2016-10" db="EMBL/GenBank/DDBJ databases">
        <authorList>
            <person name="de Groot N.N."/>
        </authorList>
    </citation>
    <scope>NUCLEOTIDE SEQUENCE [LARGE SCALE GENOMIC DNA]</scope>
    <source>
        <strain evidence="3 4">Vu-144</strain>
    </source>
</reference>
<evidence type="ECO:0000313" key="4">
    <source>
        <dbReference type="Proteomes" id="UP000199041"/>
    </source>
</evidence>
<evidence type="ECO:0000259" key="1">
    <source>
        <dbReference type="Pfam" id="PF03633"/>
    </source>
</evidence>
<dbReference type="InterPro" id="IPR005194">
    <property type="entry name" value="Glyco_hydro_65_C"/>
</dbReference>
<name>A0A1H3X3E0_9BACT</name>
<dbReference type="RefSeq" id="WP_170831149.1">
    <property type="nucleotide sequence ID" value="NZ_FNQY01000004.1"/>
</dbReference>
<dbReference type="Gene3D" id="1.50.10.10">
    <property type="match status" value="1"/>
</dbReference>
<feature type="domain" description="Mannosylglycerate hydrolase MGH1-like glycoside hydrolase" evidence="2">
    <location>
        <begin position="140"/>
        <end position="455"/>
    </location>
</feature>
<dbReference type="GO" id="GO:0005975">
    <property type="term" value="P:carbohydrate metabolic process"/>
    <property type="evidence" value="ECO:0007669"/>
    <property type="project" value="InterPro"/>
</dbReference>
<evidence type="ECO:0000313" key="3">
    <source>
        <dbReference type="EMBL" id="SDZ93142.1"/>
    </source>
</evidence>
<evidence type="ECO:0000259" key="2">
    <source>
        <dbReference type="Pfam" id="PF22422"/>
    </source>
</evidence>
<organism evidence="3 4">
    <name type="scientific">Arachidicoccus rhizosphaerae</name>
    <dbReference type="NCBI Taxonomy" id="551991"/>
    <lineage>
        <taxon>Bacteria</taxon>
        <taxon>Pseudomonadati</taxon>
        <taxon>Bacteroidota</taxon>
        <taxon>Chitinophagia</taxon>
        <taxon>Chitinophagales</taxon>
        <taxon>Chitinophagaceae</taxon>
        <taxon>Arachidicoccus</taxon>
    </lineage>
</organism>
<dbReference type="InterPro" id="IPR012341">
    <property type="entry name" value="6hp_glycosidase-like_sf"/>
</dbReference>
<gene>
    <name evidence="3" type="ORF">SAMN05192529_104142</name>
</gene>
<dbReference type="InterPro" id="IPR008928">
    <property type="entry name" value="6-hairpin_glycosidase_sf"/>
</dbReference>
<accession>A0A1H3X3E0</accession>
<dbReference type="SUPFAM" id="SSF48208">
    <property type="entry name" value="Six-hairpin glycosidases"/>
    <property type="match status" value="1"/>
</dbReference>
<feature type="domain" description="Glycoside hydrolase family 65 C-terminal" evidence="1">
    <location>
        <begin position="473"/>
        <end position="529"/>
    </location>
</feature>
<protein>
    <submittedName>
        <fullName evidence="3">Trehalase</fullName>
    </submittedName>
</protein>
<dbReference type="Pfam" id="PF22422">
    <property type="entry name" value="MGH1-like_GH"/>
    <property type="match status" value="1"/>
</dbReference>
<sequence>MGRNKIIYSKAGDCKYGRVSSVCITCLLCILFGLAKAQQKSSYKQQDPVHKALILDPSIMQRQVTLFNSQDSGDVVNYVDNADAYQWLSANIPLFDCPDSTLQQIYYFRWWSFRKHLVQTPFGFIFTEFITPVKFGGAFNGISSATGHQVYEGRWLRNAAYIEQYAAYWMFGDPQQKKPVFHKFSTWIDDAVYGLYLVKNNSAYVERMLPALAADYKKWESENLLPNQLFWQFDVRDAMEESISGSRKVKNMRPTINSYMFGNAAALAKMYHLTGQQEQAAFFEKKASRLRTLVMDSLWDPKAGFFEVKHPNGRFADAREAIGFIPWYFNLPYDAKTYAIAWDQLTDTAGFSAPWGITTAERRHPLFRTHGTGHGCEWDGAVWPYATTQTLKALSNLLNNYKHQNNMSKKVFFDALHKYSWAQQKDGKPFIGEYQDEKTGFWLRNNPRSRYYNHSGFADLVINDLVGIKPASGNTFIIAPLIPKGAWDWFCLDNVSYHDRNLTVLWDKTGHHYEKGKGFRVFVDGVQVRHSKTLKKVVISL</sequence>
<keyword evidence="4" id="KW-1185">Reference proteome</keyword>